<evidence type="ECO:0000313" key="3">
    <source>
        <dbReference type="Proteomes" id="UP001287356"/>
    </source>
</evidence>
<dbReference type="AlphaFoldDB" id="A0AAE0NJ73"/>
<dbReference type="EMBL" id="JAULSN010000001">
    <property type="protein sequence ID" value="KAK3382533.1"/>
    <property type="molecule type" value="Genomic_DNA"/>
</dbReference>
<organism evidence="2 3">
    <name type="scientific">Lasiosphaeria ovina</name>
    <dbReference type="NCBI Taxonomy" id="92902"/>
    <lineage>
        <taxon>Eukaryota</taxon>
        <taxon>Fungi</taxon>
        <taxon>Dikarya</taxon>
        <taxon>Ascomycota</taxon>
        <taxon>Pezizomycotina</taxon>
        <taxon>Sordariomycetes</taxon>
        <taxon>Sordariomycetidae</taxon>
        <taxon>Sordariales</taxon>
        <taxon>Lasiosphaeriaceae</taxon>
        <taxon>Lasiosphaeria</taxon>
    </lineage>
</organism>
<keyword evidence="3" id="KW-1185">Reference proteome</keyword>
<evidence type="ECO:0000256" key="1">
    <source>
        <dbReference type="SAM" id="MobiDB-lite"/>
    </source>
</evidence>
<feature type="region of interest" description="Disordered" evidence="1">
    <location>
        <begin position="167"/>
        <end position="189"/>
    </location>
</feature>
<dbReference type="Proteomes" id="UP001287356">
    <property type="component" value="Unassembled WGS sequence"/>
</dbReference>
<reference evidence="2" key="1">
    <citation type="journal article" date="2023" name="Mol. Phylogenet. Evol.">
        <title>Genome-scale phylogeny and comparative genomics of the fungal order Sordariales.</title>
        <authorList>
            <person name="Hensen N."/>
            <person name="Bonometti L."/>
            <person name="Westerberg I."/>
            <person name="Brannstrom I.O."/>
            <person name="Guillou S."/>
            <person name="Cros-Aarteil S."/>
            <person name="Calhoun S."/>
            <person name="Haridas S."/>
            <person name="Kuo A."/>
            <person name="Mondo S."/>
            <person name="Pangilinan J."/>
            <person name="Riley R."/>
            <person name="LaButti K."/>
            <person name="Andreopoulos B."/>
            <person name="Lipzen A."/>
            <person name="Chen C."/>
            <person name="Yan M."/>
            <person name="Daum C."/>
            <person name="Ng V."/>
            <person name="Clum A."/>
            <person name="Steindorff A."/>
            <person name="Ohm R.A."/>
            <person name="Martin F."/>
            <person name="Silar P."/>
            <person name="Natvig D.O."/>
            <person name="Lalanne C."/>
            <person name="Gautier V."/>
            <person name="Ament-Velasquez S.L."/>
            <person name="Kruys A."/>
            <person name="Hutchinson M.I."/>
            <person name="Powell A.J."/>
            <person name="Barry K."/>
            <person name="Miller A.N."/>
            <person name="Grigoriev I.V."/>
            <person name="Debuchy R."/>
            <person name="Gladieux P."/>
            <person name="Hiltunen Thoren M."/>
            <person name="Johannesson H."/>
        </authorList>
    </citation>
    <scope>NUCLEOTIDE SEQUENCE</scope>
    <source>
        <strain evidence="2">CBS 958.72</strain>
    </source>
</reference>
<gene>
    <name evidence="2" type="ORF">B0T24DRAFT_17424</name>
</gene>
<name>A0AAE0NJ73_9PEZI</name>
<comment type="caution">
    <text evidence="2">The sequence shown here is derived from an EMBL/GenBank/DDBJ whole genome shotgun (WGS) entry which is preliminary data.</text>
</comment>
<proteinExistence type="predicted"/>
<accession>A0AAE0NJ73</accession>
<protein>
    <submittedName>
        <fullName evidence="2">Uncharacterized protein</fullName>
    </submittedName>
</protein>
<sequence length="264" mass="29616">MLFLRRFDLFNKNCSRDLKHDCVQAVSSTWCMRGNWVIRLWSDFPQHAASPDRFTPSMVYICRKIGCRHVQDDECIWSEGKYHCCKCQTDMYESRVHTPASNCSMGSGKASLGSSVFFDGTGADEFTTALKAKLEAYQDDDPQTADGEEMQASRKVLEWKERLADLLGGNADESPTAGSVRGDEDGVDDDAPVGDLVREDEDYRQSQEIGDKLEGVAMGAYCDDESCRKSDLEGRPCVSQIVSSAKRRLTQSSDECTKRKIVRR</sequence>
<evidence type="ECO:0000313" key="2">
    <source>
        <dbReference type="EMBL" id="KAK3382533.1"/>
    </source>
</evidence>
<reference evidence="2" key="2">
    <citation type="submission" date="2023-06" db="EMBL/GenBank/DDBJ databases">
        <authorList>
            <consortium name="Lawrence Berkeley National Laboratory"/>
            <person name="Haridas S."/>
            <person name="Hensen N."/>
            <person name="Bonometti L."/>
            <person name="Westerberg I."/>
            <person name="Brannstrom I.O."/>
            <person name="Guillou S."/>
            <person name="Cros-Aarteil S."/>
            <person name="Calhoun S."/>
            <person name="Kuo A."/>
            <person name="Mondo S."/>
            <person name="Pangilinan J."/>
            <person name="Riley R."/>
            <person name="Labutti K."/>
            <person name="Andreopoulos B."/>
            <person name="Lipzen A."/>
            <person name="Chen C."/>
            <person name="Yanf M."/>
            <person name="Daum C."/>
            <person name="Ng V."/>
            <person name="Clum A."/>
            <person name="Steindorff A."/>
            <person name="Ohm R."/>
            <person name="Martin F."/>
            <person name="Silar P."/>
            <person name="Natvig D."/>
            <person name="Lalanne C."/>
            <person name="Gautier V."/>
            <person name="Ament-Velasquez S.L."/>
            <person name="Kruys A."/>
            <person name="Hutchinson M.I."/>
            <person name="Powell A.J."/>
            <person name="Barry K."/>
            <person name="Miller A.N."/>
            <person name="Grigoriev I.V."/>
            <person name="Debuchy R."/>
            <person name="Gladieux P."/>
            <person name="Thoren M.H."/>
            <person name="Johannesson H."/>
        </authorList>
    </citation>
    <scope>NUCLEOTIDE SEQUENCE</scope>
    <source>
        <strain evidence="2">CBS 958.72</strain>
    </source>
</reference>